<dbReference type="PROSITE" id="PS51257">
    <property type="entry name" value="PROKAR_LIPOPROTEIN"/>
    <property type="match status" value="1"/>
</dbReference>
<dbReference type="Gene3D" id="3.10.450.40">
    <property type="match status" value="1"/>
</dbReference>
<feature type="region of interest" description="Disordered" evidence="1">
    <location>
        <begin position="32"/>
        <end position="64"/>
    </location>
</feature>
<name>A0A175RM90_9MICO</name>
<keyword evidence="2" id="KW-0732">Signal</keyword>
<dbReference type="InterPro" id="IPR025711">
    <property type="entry name" value="PepSY"/>
</dbReference>
<dbReference type="OrthoDB" id="9795161at2"/>
<dbReference type="Proteomes" id="UP000078252">
    <property type="component" value="Unassembled WGS sequence"/>
</dbReference>
<evidence type="ECO:0000256" key="2">
    <source>
        <dbReference type="SAM" id="SignalP"/>
    </source>
</evidence>
<dbReference type="EMBL" id="LDQC01000065">
    <property type="protein sequence ID" value="KTR04531.1"/>
    <property type="molecule type" value="Genomic_DNA"/>
</dbReference>
<comment type="caution">
    <text evidence="4">The sequence shown here is derived from an EMBL/GenBank/DDBJ whole genome shotgun (WGS) entry which is preliminary data.</text>
</comment>
<gene>
    <name evidence="4" type="ORF">NS184_11880</name>
</gene>
<organism evidence="4 5">
    <name type="scientific">Curtobacterium luteum</name>
    <dbReference type="NCBI Taxonomy" id="33881"/>
    <lineage>
        <taxon>Bacteria</taxon>
        <taxon>Bacillati</taxon>
        <taxon>Actinomycetota</taxon>
        <taxon>Actinomycetes</taxon>
        <taxon>Micrococcales</taxon>
        <taxon>Microbacteriaceae</taxon>
        <taxon>Curtobacterium</taxon>
    </lineage>
</organism>
<evidence type="ECO:0000313" key="5">
    <source>
        <dbReference type="Proteomes" id="UP000078252"/>
    </source>
</evidence>
<sequence length="214" mass="21175">MDTTRFPATARRTALVAAVPLALVLGLAGCSTGSSDTGSSDSGSSSGSSAAAERSSAPSASATADAATTDGSALRAAVSTARAAVGSGAVIAVEQEAGGSSWQVTVVDRDGAEHEVHTDAAGARVTAGPTVEATDPDDVTENRRFVDAADLDAVQAAAKVVDVVPGTVTELGLDDHQRAVVWEADVIGTDGTQHSVRIDAGTGAVVTNTVDTDD</sequence>
<feature type="signal peptide" evidence="2">
    <location>
        <begin position="1"/>
        <end position="28"/>
    </location>
</feature>
<feature type="domain" description="PepSY" evidence="3">
    <location>
        <begin position="153"/>
        <end position="206"/>
    </location>
</feature>
<feature type="chain" id="PRO_5038622458" description="PepSY domain-containing protein" evidence="2">
    <location>
        <begin position="29"/>
        <end position="214"/>
    </location>
</feature>
<dbReference type="RefSeq" id="WP_058726315.1">
    <property type="nucleotide sequence ID" value="NZ_LDQC01000065.1"/>
</dbReference>
<evidence type="ECO:0000259" key="3">
    <source>
        <dbReference type="Pfam" id="PF03413"/>
    </source>
</evidence>
<protein>
    <recommendedName>
        <fullName evidence="3">PepSY domain-containing protein</fullName>
    </recommendedName>
</protein>
<accession>A0A175RM90</accession>
<evidence type="ECO:0000313" key="4">
    <source>
        <dbReference type="EMBL" id="KTR04531.1"/>
    </source>
</evidence>
<dbReference type="AlphaFoldDB" id="A0A175RM90"/>
<dbReference type="STRING" id="33881.NS184_11880"/>
<proteinExistence type="predicted"/>
<dbReference type="Pfam" id="PF03413">
    <property type="entry name" value="PepSY"/>
    <property type="match status" value="1"/>
</dbReference>
<reference evidence="4 5" key="1">
    <citation type="journal article" date="2016" name="Front. Microbiol.">
        <title>Genomic Resource of Rice Seed Associated Bacteria.</title>
        <authorList>
            <person name="Midha S."/>
            <person name="Bansal K."/>
            <person name="Sharma S."/>
            <person name="Kumar N."/>
            <person name="Patil P.P."/>
            <person name="Chaudhry V."/>
            <person name="Patil P.B."/>
        </authorList>
    </citation>
    <scope>NUCLEOTIDE SEQUENCE [LARGE SCALE GENOMIC DNA]</scope>
    <source>
        <strain evidence="4 5">NS184</strain>
    </source>
</reference>
<dbReference type="PATRIC" id="fig|33881.3.peg.2774"/>
<evidence type="ECO:0000256" key="1">
    <source>
        <dbReference type="SAM" id="MobiDB-lite"/>
    </source>
</evidence>